<accession>A0ABX0WMD9</accession>
<sequence>MLKITPDTVLTKFEKSELMERALDLACRYFENPTDDHIDWVANRLGWNLLRGETEAGAVTIH</sequence>
<dbReference type="EMBL" id="JAATIZ010000001">
    <property type="protein sequence ID" value="NJB64313.1"/>
    <property type="molecule type" value="Genomic_DNA"/>
</dbReference>
<comment type="caution">
    <text evidence="1">The sequence shown here is derived from an EMBL/GenBank/DDBJ whole genome shotgun (WGS) entry which is preliminary data.</text>
</comment>
<keyword evidence="2" id="KW-1185">Reference proteome</keyword>
<gene>
    <name evidence="1" type="ORF">GGR41_000534</name>
</gene>
<proteinExistence type="predicted"/>
<reference evidence="1 2" key="1">
    <citation type="submission" date="2020-03" db="EMBL/GenBank/DDBJ databases">
        <title>Genomic Encyclopedia of Type Strains, Phase IV (KMG-IV): sequencing the most valuable type-strain genomes for metagenomic binning, comparative biology and taxonomic classification.</title>
        <authorList>
            <person name="Goeker M."/>
        </authorList>
    </citation>
    <scope>NUCLEOTIDE SEQUENCE [LARGE SCALE GENOMIC DNA]</scope>
    <source>
        <strain evidence="1 2">DSM 26613</strain>
    </source>
</reference>
<dbReference type="Proteomes" id="UP000783934">
    <property type="component" value="Unassembled WGS sequence"/>
</dbReference>
<protein>
    <submittedName>
        <fullName evidence="1">Uncharacterized protein</fullName>
    </submittedName>
</protein>
<evidence type="ECO:0000313" key="2">
    <source>
        <dbReference type="Proteomes" id="UP000783934"/>
    </source>
</evidence>
<name>A0ABX0WMD9_9BURK</name>
<organism evidence="1 2">
    <name type="scientific">Paenalcaligenes hominis</name>
    <dbReference type="NCBI Taxonomy" id="643674"/>
    <lineage>
        <taxon>Bacteria</taxon>
        <taxon>Pseudomonadati</taxon>
        <taxon>Pseudomonadota</taxon>
        <taxon>Betaproteobacteria</taxon>
        <taxon>Burkholderiales</taxon>
        <taxon>Alcaligenaceae</taxon>
        <taxon>Paenalcaligenes</taxon>
    </lineage>
</organism>
<evidence type="ECO:0000313" key="1">
    <source>
        <dbReference type="EMBL" id="NJB64313.1"/>
    </source>
</evidence>
<dbReference type="RefSeq" id="WP_188372609.1">
    <property type="nucleotide sequence ID" value="NZ_BMCQ01000004.1"/>
</dbReference>